<evidence type="ECO:0000313" key="12">
    <source>
        <dbReference type="EMBL" id="TDP84836.1"/>
    </source>
</evidence>
<dbReference type="Gene3D" id="1.10.760.10">
    <property type="entry name" value="Cytochrome c-like domain"/>
    <property type="match status" value="2"/>
</dbReference>
<feature type="binding site" description="covalent" evidence="8">
    <location>
        <position position="49"/>
    </location>
    <ligand>
        <name>heme c</name>
        <dbReference type="ChEBI" id="CHEBI:61717"/>
        <label>1</label>
    </ligand>
</feature>
<feature type="chain" id="PRO_5020370042" evidence="10">
    <location>
        <begin position="31"/>
        <end position="232"/>
    </location>
</feature>
<dbReference type="AlphaFoldDB" id="A0A4R6RGQ3"/>
<evidence type="ECO:0000256" key="2">
    <source>
        <dbReference type="ARBA" id="ARBA00022448"/>
    </source>
</evidence>
<dbReference type="InterPro" id="IPR036909">
    <property type="entry name" value="Cyt_c-like_dom_sf"/>
</dbReference>
<sequence>MKTPSMRFSSLAIIALAAGLTALGSSAAQAQTADGMADATAARQKVAMCIGCHGIAGYQASFPEVHKVPKISGQNAKYIAAALTAYRKGERKHPTMKGIAASMSDQDIADVAAFYEASGKDLPSPAASAAPAAPSADIQALLTKGNCMACHGADLNKPIDASYPKIAGQHADYLYVALKSYQTERNPQIGRANAIMGTQAKLFTHTELKQLATYVASLPGELKTVAQPKLRR</sequence>
<comment type="caution">
    <text evidence="12">The sequence shown here is derived from an EMBL/GenBank/DDBJ whole genome shotgun (WGS) entry which is preliminary data.</text>
</comment>
<dbReference type="GO" id="GO:0042597">
    <property type="term" value="C:periplasmic space"/>
    <property type="evidence" value="ECO:0007669"/>
    <property type="project" value="UniProtKB-SubCell"/>
</dbReference>
<feature type="signal peptide" evidence="10">
    <location>
        <begin position="1"/>
        <end position="30"/>
    </location>
</feature>
<feature type="binding site" description="axial binding residue" evidence="9">
    <location>
        <position position="96"/>
    </location>
    <ligand>
        <name>heme c</name>
        <dbReference type="ChEBI" id="CHEBI:61717"/>
        <label>1</label>
    </ligand>
    <ligandPart>
        <name>Fe</name>
        <dbReference type="ChEBI" id="CHEBI:18248"/>
    </ligandPart>
</feature>
<feature type="binding site" description="covalent" evidence="8">
    <location>
        <position position="150"/>
    </location>
    <ligand>
        <name>heme c</name>
        <dbReference type="ChEBI" id="CHEBI:61717"/>
        <label>2</label>
    </ligand>
</feature>
<feature type="binding site" description="covalent" evidence="8">
    <location>
        <position position="147"/>
    </location>
    <ligand>
        <name>heme c</name>
        <dbReference type="ChEBI" id="CHEBI:61717"/>
        <label>2</label>
    </ligand>
</feature>
<proteinExistence type="predicted"/>
<keyword evidence="5" id="KW-0574">Periplasm</keyword>
<comment type="PTM">
    <text evidence="8">Binds 2 heme c groups covalently per subunit.</text>
</comment>
<keyword evidence="10" id="KW-0732">Signal</keyword>
<organism evidence="12 13">
    <name type="scientific">Aquabacterium commune</name>
    <dbReference type="NCBI Taxonomy" id="70586"/>
    <lineage>
        <taxon>Bacteria</taxon>
        <taxon>Pseudomonadati</taxon>
        <taxon>Pseudomonadota</taxon>
        <taxon>Betaproteobacteria</taxon>
        <taxon>Burkholderiales</taxon>
        <taxon>Aquabacterium</taxon>
    </lineage>
</organism>
<dbReference type="GO" id="GO:0009055">
    <property type="term" value="F:electron transfer activity"/>
    <property type="evidence" value="ECO:0007669"/>
    <property type="project" value="InterPro"/>
</dbReference>
<evidence type="ECO:0000256" key="6">
    <source>
        <dbReference type="ARBA" id="ARBA00022982"/>
    </source>
</evidence>
<feature type="domain" description="Cytochrome c" evidence="11">
    <location>
        <begin position="133"/>
        <end position="219"/>
    </location>
</feature>
<feature type="binding site" description="axial binding residue" evidence="9">
    <location>
        <position position="196"/>
    </location>
    <ligand>
        <name>heme c</name>
        <dbReference type="ChEBI" id="CHEBI:61717"/>
        <label>2</label>
    </ligand>
    <ligandPart>
        <name>Fe</name>
        <dbReference type="ChEBI" id="CHEBI:18248"/>
    </ligandPart>
</feature>
<dbReference type="GO" id="GO:0005506">
    <property type="term" value="F:iron ion binding"/>
    <property type="evidence" value="ECO:0007669"/>
    <property type="project" value="InterPro"/>
</dbReference>
<evidence type="ECO:0000256" key="1">
    <source>
        <dbReference type="ARBA" id="ARBA00004418"/>
    </source>
</evidence>
<dbReference type="GO" id="GO:0020037">
    <property type="term" value="F:heme binding"/>
    <property type="evidence" value="ECO:0007669"/>
    <property type="project" value="InterPro"/>
</dbReference>
<protein>
    <submittedName>
        <fullName evidence="12">Cytochrome c553</fullName>
    </submittedName>
</protein>
<evidence type="ECO:0000256" key="7">
    <source>
        <dbReference type="ARBA" id="ARBA00023004"/>
    </source>
</evidence>
<dbReference type="PROSITE" id="PS51007">
    <property type="entry name" value="CYTC"/>
    <property type="match status" value="2"/>
</dbReference>
<name>A0A4R6RGQ3_9BURK</name>
<evidence type="ECO:0000256" key="10">
    <source>
        <dbReference type="SAM" id="SignalP"/>
    </source>
</evidence>
<dbReference type="EMBL" id="SNXW01000003">
    <property type="protein sequence ID" value="TDP84836.1"/>
    <property type="molecule type" value="Genomic_DNA"/>
</dbReference>
<accession>A0A4R6RGQ3</accession>
<dbReference type="Proteomes" id="UP000294593">
    <property type="component" value="Unassembled WGS sequence"/>
</dbReference>
<evidence type="ECO:0000313" key="13">
    <source>
        <dbReference type="Proteomes" id="UP000294593"/>
    </source>
</evidence>
<dbReference type="RefSeq" id="WP_243738580.1">
    <property type="nucleotide sequence ID" value="NZ_SNXW01000003.1"/>
</dbReference>
<keyword evidence="13" id="KW-1185">Reference proteome</keyword>
<comment type="subcellular location">
    <subcellularLocation>
        <location evidence="1">Periplasm</location>
    </subcellularLocation>
</comment>
<evidence type="ECO:0000259" key="11">
    <source>
        <dbReference type="PROSITE" id="PS51007"/>
    </source>
</evidence>
<dbReference type="PANTHER" id="PTHR33751:SF9">
    <property type="entry name" value="CYTOCHROME C4"/>
    <property type="match status" value="1"/>
</dbReference>
<dbReference type="PIRSF" id="PIRSF000005">
    <property type="entry name" value="Cytochrome_c4"/>
    <property type="match status" value="1"/>
</dbReference>
<keyword evidence="3 8" id="KW-0349">Heme</keyword>
<feature type="binding site" description="axial binding residue" evidence="9">
    <location>
        <position position="53"/>
    </location>
    <ligand>
        <name>heme c</name>
        <dbReference type="ChEBI" id="CHEBI:61717"/>
        <label>1</label>
    </ligand>
    <ligandPart>
        <name>Fe</name>
        <dbReference type="ChEBI" id="CHEBI:18248"/>
    </ligandPart>
</feature>
<dbReference type="PANTHER" id="PTHR33751">
    <property type="entry name" value="CBB3-TYPE CYTOCHROME C OXIDASE SUBUNIT FIXP"/>
    <property type="match status" value="1"/>
</dbReference>
<keyword evidence="4 9" id="KW-0479">Metal-binding</keyword>
<feature type="domain" description="Cytochrome c" evidence="11">
    <location>
        <begin position="30"/>
        <end position="119"/>
    </location>
</feature>
<keyword evidence="2" id="KW-0813">Transport</keyword>
<dbReference type="InterPro" id="IPR050597">
    <property type="entry name" value="Cytochrome_c_Oxidase_Subunit"/>
</dbReference>
<dbReference type="InterPro" id="IPR024167">
    <property type="entry name" value="Cytochrome_c4-like"/>
</dbReference>
<feature type="binding site" description="covalent" evidence="8">
    <location>
        <position position="52"/>
    </location>
    <ligand>
        <name>heme c</name>
        <dbReference type="ChEBI" id="CHEBI:61717"/>
        <label>1</label>
    </ligand>
</feature>
<keyword evidence="7 9" id="KW-0408">Iron</keyword>
<evidence type="ECO:0000256" key="9">
    <source>
        <dbReference type="PIRSR" id="PIRSR000005-2"/>
    </source>
</evidence>
<dbReference type="Pfam" id="PF00034">
    <property type="entry name" value="Cytochrom_C"/>
    <property type="match status" value="2"/>
</dbReference>
<evidence type="ECO:0000256" key="8">
    <source>
        <dbReference type="PIRSR" id="PIRSR000005-1"/>
    </source>
</evidence>
<feature type="binding site" description="axial binding residue" evidence="9">
    <location>
        <position position="151"/>
    </location>
    <ligand>
        <name>heme c</name>
        <dbReference type="ChEBI" id="CHEBI:61717"/>
        <label>2</label>
    </ligand>
    <ligandPart>
        <name>Fe</name>
        <dbReference type="ChEBI" id="CHEBI:18248"/>
    </ligandPart>
</feature>
<evidence type="ECO:0000256" key="5">
    <source>
        <dbReference type="ARBA" id="ARBA00022764"/>
    </source>
</evidence>
<gene>
    <name evidence="12" type="ORF">EV672_103410</name>
</gene>
<dbReference type="SUPFAM" id="SSF46626">
    <property type="entry name" value="Cytochrome c"/>
    <property type="match status" value="2"/>
</dbReference>
<evidence type="ECO:0000256" key="4">
    <source>
        <dbReference type="ARBA" id="ARBA00022723"/>
    </source>
</evidence>
<dbReference type="InterPro" id="IPR009056">
    <property type="entry name" value="Cyt_c-like_dom"/>
</dbReference>
<reference evidence="12 13" key="1">
    <citation type="submission" date="2019-03" db="EMBL/GenBank/DDBJ databases">
        <title>Genomic Encyclopedia of Type Strains, Phase IV (KMG-IV): sequencing the most valuable type-strain genomes for metagenomic binning, comparative biology and taxonomic classification.</title>
        <authorList>
            <person name="Goeker M."/>
        </authorList>
    </citation>
    <scope>NUCLEOTIDE SEQUENCE [LARGE SCALE GENOMIC DNA]</scope>
    <source>
        <strain evidence="12 13">DSM 11901</strain>
    </source>
</reference>
<evidence type="ECO:0000256" key="3">
    <source>
        <dbReference type="ARBA" id="ARBA00022617"/>
    </source>
</evidence>
<keyword evidence="6" id="KW-0249">Electron transport</keyword>